<dbReference type="InterPro" id="IPR010994">
    <property type="entry name" value="RuvA_2-like"/>
</dbReference>
<dbReference type="GO" id="GO:0015627">
    <property type="term" value="C:type II protein secretion system complex"/>
    <property type="evidence" value="ECO:0007669"/>
    <property type="project" value="TreeGrafter"/>
</dbReference>
<dbReference type="SMART" id="SM00278">
    <property type="entry name" value="HhH1"/>
    <property type="match status" value="2"/>
</dbReference>
<sequence>MARDRKPLGELIGVRLSDSAAEGARRSRDKPRVVFTVNHALAVILILIAALGASLALLVQQSMNLTALSSGIGTSSDIGTAQLDGGEADADGDTRTGDTDPGDDAPSNPGIDTGSAAGDDGEADPLPQADDHRIDLNTATSEQLQTINGIGPTMAERILAHRESIGRFSSVDQLLDVDGIGSKTLEKMRGQVTVR</sequence>
<keyword evidence="4" id="KW-0238">DNA-binding</keyword>
<dbReference type="PANTHER" id="PTHR21180:SF32">
    <property type="entry name" value="ENDONUCLEASE_EXONUCLEASE_PHOSPHATASE FAMILY DOMAIN-CONTAINING PROTEIN 1"/>
    <property type="match status" value="1"/>
</dbReference>
<dbReference type="SUPFAM" id="SSF47781">
    <property type="entry name" value="RuvA domain 2-like"/>
    <property type="match status" value="1"/>
</dbReference>
<name>A0A087CSX6_9BIFI</name>
<feature type="transmembrane region" description="Helical" evidence="2">
    <location>
        <begin position="33"/>
        <end position="59"/>
    </location>
</feature>
<dbReference type="Gene3D" id="1.10.150.320">
    <property type="entry name" value="Photosystem II 12 kDa extrinsic protein"/>
    <property type="match status" value="1"/>
</dbReference>
<keyword evidence="2" id="KW-0472">Membrane</keyword>
<protein>
    <submittedName>
        <fullName evidence="4">DNA uptake protein and related DNA-binding protein</fullName>
    </submittedName>
</protein>
<gene>
    <name evidence="4" type="ORF">BREU_1555</name>
</gene>
<reference evidence="4 5" key="1">
    <citation type="submission" date="2014-03" db="EMBL/GenBank/DDBJ databases">
        <title>Genomics of Bifidobacteria.</title>
        <authorList>
            <person name="Ventura M."/>
            <person name="Milani C."/>
            <person name="Lugli G.A."/>
        </authorList>
    </citation>
    <scope>NUCLEOTIDE SEQUENCE [LARGE SCALE GENOMIC DNA]</scope>
    <source>
        <strain evidence="4 5">DSM 23975</strain>
    </source>
</reference>
<keyword evidence="2" id="KW-0812">Transmembrane</keyword>
<keyword evidence="2" id="KW-1133">Transmembrane helix</keyword>
<dbReference type="InterPro" id="IPR051675">
    <property type="entry name" value="Endo/Exo/Phosphatase_dom_1"/>
</dbReference>
<evidence type="ECO:0000313" key="5">
    <source>
        <dbReference type="Proteomes" id="UP000028984"/>
    </source>
</evidence>
<evidence type="ECO:0000256" key="2">
    <source>
        <dbReference type="SAM" id="Phobius"/>
    </source>
</evidence>
<dbReference type="GO" id="GO:0015628">
    <property type="term" value="P:protein secretion by the type II secretion system"/>
    <property type="evidence" value="ECO:0007669"/>
    <property type="project" value="TreeGrafter"/>
</dbReference>
<dbReference type="NCBIfam" id="TIGR00426">
    <property type="entry name" value="competence protein ComEA helix-hairpin-helix repeat region"/>
    <property type="match status" value="1"/>
</dbReference>
<dbReference type="AlphaFoldDB" id="A0A087CSX6"/>
<evidence type="ECO:0000259" key="3">
    <source>
        <dbReference type="SMART" id="SM00278"/>
    </source>
</evidence>
<dbReference type="STRING" id="1437610.BREU_1555"/>
<dbReference type="GO" id="GO:0006281">
    <property type="term" value="P:DNA repair"/>
    <property type="evidence" value="ECO:0007669"/>
    <property type="project" value="InterPro"/>
</dbReference>
<feature type="domain" description="Helix-hairpin-helix DNA-binding motif class 1" evidence="3">
    <location>
        <begin position="142"/>
        <end position="161"/>
    </location>
</feature>
<proteinExistence type="predicted"/>
<dbReference type="Pfam" id="PF12836">
    <property type="entry name" value="HHH_3"/>
    <property type="match status" value="1"/>
</dbReference>
<keyword evidence="5" id="KW-1185">Reference proteome</keyword>
<dbReference type="Proteomes" id="UP000028984">
    <property type="component" value="Unassembled WGS sequence"/>
</dbReference>
<dbReference type="InterPro" id="IPR004509">
    <property type="entry name" value="Competence_ComEA_HhH"/>
</dbReference>
<dbReference type="GO" id="GO:0003677">
    <property type="term" value="F:DNA binding"/>
    <property type="evidence" value="ECO:0007669"/>
    <property type="project" value="UniProtKB-KW"/>
</dbReference>
<comment type="caution">
    <text evidence="4">The sequence shown here is derived from an EMBL/GenBank/DDBJ whole genome shotgun (WGS) entry which is preliminary data.</text>
</comment>
<evidence type="ECO:0000313" key="4">
    <source>
        <dbReference type="EMBL" id="KFI86376.1"/>
    </source>
</evidence>
<dbReference type="EMBL" id="JGZK01000005">
    <property type="protein sequence ID" value="KFI86376.1"/>
    <property type="molecule type" value="Genomic_DNA"/>
</dbReference>
<evidence type="ECO:0000256" key="1">
    <source>
        <dbReference type="SAM" id="MobiDB-lite"/>
    </source>
</evidence>
<feature type="domain" description="Helix-hairpin-helix DNA-binding motif class 1" evidence="3">
    <location>
        <begin position="172"/>
        <end position="191"/>
    </location>
</feature>
<dbReference type="InterPro" id="IPR003583">
    <property type="entry name" value="Hlx-hairpin-Hlx_DNA-bd_motif"/>
</dbReference>
<organism evidence="4 5">
    <name type="scientific">Bifidobacterium reuteri DSM 23975</name>
    <dbReference type="NCBI Taxonomy" id="1437610"/>
    <lineage>
        <taxon>Bacteria</taxon>
        <taxon>Bacillati</taxon>
        <taxon>Actinomycetota</taxon>
        <taxon>Actinomycetes</taxon>
        <taxon>Bifidobacteriales</taxon>
        <taxon>Bifidobacteriaceae</taxon>
        <taxon>Bifidobacterium</taxon>
    </lineage>
</organism>
<feature type="region of interest" description="Disordered" evidence="1">
    <location>
        <begin position="79"/>
        <end position="130"/>
    </location>
</feature>
<dbReference type="PANTHER" id="PTHR21180">
    <property type="entry name" value="ENDONUCLEASE/EXONUCLEASE/PHOSPHATASE FAMILY DOMAIN-CONTAINING PROTEIN 1"/>
    <property type="match status" value="1"/>
</dbReference>
<accession>A0A087CSX6</accession>
<dbReference type="eggNOG" id="COG1555">
    <property type="taxonomic scope" value="Bacteria"/>
</dbReference>